<dbReference type="Proteomes" id="UP000013307">
    <property type="component" value="Chromosome"/>
</dbReference>
<evidence type="ECO:0000256" key="1">
    <source>
        <dbReference type="SAM" id="Phobius"/>
    </source>
</evidence>
<protein>
    <submittedName>
        <fullName evidence="2">Uncharacterized protein</fullName>
    </submittedName>
</protein>
<feature type="transmembrane region" description="Helical" evidence="1">
    <location>
        <begin position="15"/>
        <end position="33"/>
    </location>
</feature>
<proteinExistence type="predicted"/>
<dbReference type="STRING" id="387631.Asulf_01528"/>
<evidence type="ECO:0000313" key="2">
    <source>
        <dbReference type="EMBL" id="AGK61506.1"/>
    </source>
</evidence>
<gene>
    <name evidence="2" type="ORF">Asulf_01528</name>
</gene>
<keyword evidence="1" id="KW-0472">Membrane</keyword>
<dbReference type="AlphaFoldDB" id="N0BLU8"/>
<dbReference type="GeneID" id="15393163"/>
<reference evidence="2 3" key="1">
    <citation type="journal article" date="2013" name="Genome Announc.">
        <title>Complete Genome Sequence of the Thermophilic and Facultatively Chemolithoautotrophic Sulfate Reducer Archaeoglobus sulfaticallidus Strain PM70-1T.</title>
        <authorList>
            <person name="Stokke R."/>
            <person name="Hocking W.P."/>
            <person name="Steinsbu B.O."/>
            <person name="Steen I.H."/>
        </authorList>
    </citation>
    <scope>NUCLEOTIDE SEQUENCE [LARGE SCALE GENOMIC DNA]</scope>
    <source>
        <strain evidence="2">PM70-1</strain>
    </source>
</reference>
<dbReference type="KEGG" id="ast:Asulf_01528"/>
<keyword evidence="1" id="KW-0812">Transmembrane</keyword>
<dbReference type="RefSeq" id="WP_015591104.1">
    <property type="nucleotide sequence ID" value="NC_021169.1"/>
</dbReference>
<name>N0BLU8_9EURY</name>
<evidence type="ECO:0000313" key="3">
    <source>
        <dbReference type="Proteomes" id="UP000013307"/>
    </source>
</evidence>
<dbReference type="HOGENOM" id="CLU_2949080_0_0_2"/>
<dbReference type="EMBL" id="CP005290">
    <property type="protein sequence ID" value="AGK61506.1"/>
    <property type="molecule type" value="Genomic_DNA"/>
</dbReference>
<keyword evidence="3" id="KW-1185">Reference proteome</keyword>
<keyword evidence="1" id="KW-1133">Transmembrane helix</keyword>
<accession>N0BLU8</accession>
<sequence length="59" mass="6352">MQESNEPLGLPRGSVRAILAIVTVGGAVVMHAMNITVPDWLISMAGTAFGFYFGMRKLK</sequence>
<organism evidence="2 3">
    <name type="scientific">Archaeoglobus sulfaticallidus PM70-1</name>
    <dbReference type="NCBI Taxonomy" id="387631"/>
    <lineage>
        <taxon>Archaea</taxon>
        <taxon>Methanobacteriati</taxon>
        <taxon>Methanobacteriota</taxon>
        <taxon>Archaeoglobi</taxon>
        <taxon>Archaeoglobales</taxon>
        <taxon>Archaeoglobaceae</taxon>
        <taxon>Archaeoglobus</taxon>
    </lineage>
</organism>
<feature type="transmembrane region" description="Helical" evidence="1">
    <location>
        <begin position="39"/>
        <end position="55"/>
    </location>
</feature>